<dbReference type="Proteomes" id="UP000263377">
    <property type="component" value="Unassembled WGS sequence"/>
</dbReference>
<dbReference type="AlphaFoldDB" id="A0A372ZXA9"/>
<proteinExistence type="predicted"/>
<dbReference type="InterPro" id="IPR029016">
    <property type="entry name" value="GAF-like_dom_sf"/>
</dbReference>
<organism evidence="7 8">
    <name type="scientific">Kitasatospora xanthocidica</name>
    <dbReference type="NCBI Taxonomy" id="83382"/>
    <lineage>
        <taxon>Bacteria</taxon>
        <taxon>Bacillati</taxon>
        <taxon>Actinomycetota</taxon>
        <taxon>Actinomycetes</taxon>
        <taxon>Kitasatosporales</taxon>
        <taxon>Streptomycetaceae</taxon>
        <taxon>Kitasatospora</taxon>
    </lineage>
</organism>
<evidence type="ECO:0000256" key="4">
    <source>
        <dbReference type="SAM" id="MobiDB-lite"/>
    </source>
</evidence>
<evidence type="ECO:0000256" key="1">
    <source>
        <dbReference type="ARBA" id="ARBA00023015"/>
    </source>
</evidence>
<accession>A0A372ZXA9</accession>
<dbReference type="GO" id="GO:0003677">
    <property type="term" value="F:DNA binding"/>
    <property type="evidence" value="ECO:0007669"/>
    <property type="project" value="UniProtKB-KW"/>
</dbReference>
<evidence type="ECO:0000313" key="8">
    <source>
        <dbReference type="Proteomes" id="UP000263377"/>
    </source>
</evidence>
<dbReference type="SUPFAM" id="SSF46785">
    <property type="entry name" value="Winged helix' DNA-binding domain"/>
    <property type="match status" value="1"/>
</dbReference>
<dbReference type="Pfam" id="PF09339">
    <property type="entry name" value="HTH_IclR"/>
    <property type="match status" value="1"/>
</dbReference>
<keyword evidence="2" id="KW-0238">DNA-binding</keyword>
<dbReference type="PROSITE" id="PS51078">
    <property type="entry name" value="ICLR_ED"/>
    <property type="match status" value="1"/>
</dbReference>
<gene>
    <name evidence="7" type="ORF">DR950_20620</name>
</gene>
<dbReference type="InterPro" id="IPR014757">
    <property type="entry name" value="Tscrpt_reg_IclR_C"/>
</dbReference>
<feature type="domain" description="HTH iclR-type" evidence="5">
    <location>
        <begin position="44"/>
        <end position="104"/>
    </location>
</feature>
<dbReference type="GO" id="GO:0003700">
    <property type="term" value="F:DNA-binding transcription factor activity"/>
    <property type="evidence" value="ECO:0007669"/>
    <property type="project" value="TreeGrafter"/>
</dbReference>
<dbReference type="InterPro" id="IPR050707">
    <property type="entry name" value="HTH_MetabolicPath_Reg"/>
</dbReference>
<dbReference type="InterPro" id="IPR036390">
    <property type="entry name" value="WH_DNA-bd_sf"/>
</dbReference>
<keyword evidence="1" id="KW-0805">Transcription regulation</keyword>
<dbReference type="EMBL" id="QVIG01000001">
    <property type="protein sequence ID" value="RGD59865.1"/>
    <property type="molecule type" value="Genomic_DNA"/>
</dbReference>
<protein>
    <submittedName>
        <fullName evidence="7">Transcriptional regulator</fullName>
    </submittedName>
</protein>
<evidence type="ECO:0000259" key="6">
    <source>
        <dbReference type="PROSITE" id="PS51078"/>
    </source>
</evidence>
<dbReference type="InterPro" id="IPR005471">
    <property type="entry name" value="Tscrpt_reg_IclR_N"/>
</dbReference>
<reference evidence="7 8" key="1">
    <citation type="submission" date="2018-08" db="EMBL/GenBank/DDBJ databases">
        <title>Diversity &amp; Physiological Properties of Lignin-Decomposing Actinobacteria from Soil.</title>
        <authorList>
            <person name="Roh S.G."/>
            <person name="Kim S.B."/>
        </authorList>
    </citation>
    <scope>NUCLEOTIDE SEQUENCE [LARGE SCALE GENOMIC DNA]</scope>
    <source>
        <strain evidence="7 8">MMS17-GH009</strain>
    </source>
</reference>
<sequence length="285" mass="30333">MYERSTNPGAALRPADTRGGRALPLVGPRMTNAVAADGTAPTLIASAQRALRLLAAAARYPKGATAKQLARDTDLALGTAYHLLRTLVHDHYLERHSGRYLTGPAVTGLVRDDGPATDRARLRALLGLLADELSAAVYFTWYRHGEVELIEAAEAPGAPLIDRHSWRVGAHAHAAGKTLLALMTAEERRAHLARYPMVPFTPYTLRDPACLPLLPRQGPRRAVPITQFQEYALGSAGAAVPIVAGNGIGAISVSLPMAQAHRLAGIAAELRTRLGEDFAAVAFGI</sequence>
<evidence type="ECO:0000259" key="5">
    <source>
        <dbReference type="PROSITE" id="PS51077"/>
    </source>
</evidence>
<dbReference type="Pfam" id="PF01614">
    <property type="entry name" value="IclR_C"/>
    <property type="match status" value="1"/>
</dbReference>
<dbReference type="GO" id="GO:0045892">
    <property type="term" value="P:negative regulation of DNA-templated transcription"/>
    <property type="evidence" value="ECO:0007669"/>
    <property type="project" value="TreeGrafter"/>
</dbReference>
<evidence type="ECO:0000256" key="2">
    <source>
        <dbReference type="ARBA" id="ARBA00023125"/>
    </source>
</evidence>
<keyword evidence="8" id="KW-1185">Reference proteome</keyword>
<dbReference type="Gene3D" id="1.10.10.10">
    <property type="entry name" value="Winged helix-like DNA-binding domain superfamily/Winged helix DNA-binding domain"/>
    <property type="match status" value="1"/>
</dbReference>
<evidence type="ECO:0000256" key="3">
    <source>
        <dbReference type="ARBA" id="ARBA00023163"/>
    </source>
</evidence>
<keyword evidence="3" id="KW-0804">Transcription</keyword>
<name>A0A372ZXA9_9ACTN</name>
<feature type="region of interest" description="Disordered" evidence="4">
    <location>
        <begin position="1"/>
        <end position="22"/>
    </location>
</feature>
<evidence type="ECO:0000313" key="7">
    <source>
        <dbReference type="EMBL" id="RGD59865.1"/>
    </source>
</evidence>
<comment type="caution">
    <text evidence="7">The sequence shown here is derived from an EMBL/GenBank/DDBJ whole genome shotgun (WGS) entry which is preliminary data.</text>
</comment>
<dbReference type="PANTHER" id="PTHR30136">
    <property type="entry name" value="HELIX-TURN-HELIX TRANSCRIPTIONAL REGULATOR, ICLR FAMILY"/>
    <property type="match status" value="1"/>
</dbReference>
<dbReference type="PROSITE" id="PS51077">
    <property type="entry name" value="HTH_ICLR"/>
    <property type="match status" value="1"/>
</dbReference>
<dbReference type="SUPFAM" id="SSF55781">
    <property type="entry name" value="GAF domain-like"/>
    <property type="match status" value="1"/>
</dbReference>
<dbReference type="Gene3D" id="3.30.450.40">
    <property type="match status" value="1"/>
</dbReference>
<dbReference type="PANTHER" id="PTHR30136:SF24">
    <property type="entry name" value="HTH-TYPE TRANSCRIPTIONAL REPRESSOR ALLR"/>
    <property type="match status" value="1"/>
</dbReference>
<dbReference type="InterPro" id="IPR036388">
    <property type="entry name" value="WH-like_DNA-bd_sf"/>
</dbReference>
<feature type="domain" description="IclR-ED" evidence="6">
    <location>
        <begin position="84"/>
        <end position="285"/>
    </location>
</feature>